<gene>
    <name evidence="1" type="ORF">ASPBRDRAFT_40536</name>
</gene>
<dbReference type="Proteomes" id="UP000184499">
    <property type="component" value="Unassembled WGS sequence"/>
</dbReference>
<dbReference type="GeneID" id="93576862"/>
<keyword evidence="2" id="KW-1185">Reference proteome</keyword>
<reference evidence="2" key="1">
    <citation type="journal article" date="2017" name="Genome Biol.">
        <title>Comparative genomics reveals high biological diversity and specific adaptations in the industrially and medically important fungal genus Aspergillus.</title>
        <authorList>
            <person name="de Vries R.P."/>
            <person name="Riley R."/>
            <person name="Wiebenga A."/>
            <person name="Aguilar-Osorio G."/>
            <person name="Amillis S."/>
            <person name="Uchima C.A."/>
            <person name="Anderluh G."/>
            <person name="Asadollahi M."/>
            <person name="Askin M."/>
            <person name="Barry K."/>
            <person name="Battaglia E."/>
            <person name="Bayram O."/>
            <person name="Benocci T."/>
            <person name="Braus-Stromeyer S.A."/>
            <person name="Caldana C."/>
            <person name="Canovas D."/>
            <person name="Cerqueira G.C."/>
            <person name="Chen F."/>
            <person name="Chen W."/>
            <person name="Choi C."/>
            <person name="Clum A."/>
            <person name="Dos Santos R.A."/>
            <person name="Damasio A.R."/>
            <person name="Diallinas G."/>
            <person name="Emri T."/>
            <person name="Fekete E."/>
            <person name="Flipphi M."/>
            <person name="Freyberg S."/>
            <person name="Gallo A."/>
            <person name="Gournas C."/>
            <person name="Habgood R."/>
            <person name="Hainaut M."/>
            <person name="Harispe M.L."/>
            <person name="Henrissat B."/>
            <person name="Hilden K.S."/>
            <person name="Hope R."/>
            <person name="Hossain A."/>
            <person name="Karabika E."/>
            <person name="Karaffa L."/>
            <person name="Karanyi Z."/>
            <person name="Krasevec N."/>
            <person name="Kuo A."/>
            <person name="Kusch H."/>
            <person name="LaButti K."/>
            <person name="Lagendijk E.L."/>
            <person name="Lapidus A."/>
            <person name="Levasseur A."/>
            <person name="Lindquist E."/>
            <person name="Lipzen A."/>
            <person name="Logrieco A.F."/>
            <person name="MacCabe A."/>
            <person name="Maekelae M.R."/>
            <person name="Malavazi I."/>
            <person name="Melin P."/>
            <person name="Meyer V."/>
            <person name="Mielnichuk N."/>
            <person name="Miskei M."/>
            <person name="Molnar A.P."/>
            <person name="Mule G."/>
            <person name="Ngan C.Y."/>
            <person name="Orejas M."/>
            <person name="Orosz E."/>
            <person name="Ouedraogo J.P."/>
            <person name="Overkamp K.M."/>
            <person name="Park H.-S."/>
            <person name="Perrone G."/>
            <person name="Piumi F."/>
            <person name="Punt P.J."/>
            <person name="Ram A.F."/>
            <person name="Ramon A."/>
            <person name="Rauscher S."/>
            <person name="Record E."/>
            <person name="Riano-Pachon D.M."/>
            <person name="Robert V."/>
            <person name="Roehrig J."/>
            <person name="Ruller R."/>
            <person name="Salamov A."/>
            <person name="Salih N.S."/>
            <person name="Samson R.A."/>
            <person name="Sandor E."/>
            <person name="Sanguinetti M."/>
            <person name="Schuetze T."/>
            <person name="Sepcic K."/>
            <person name="Shelest E."/>
            <person name="Sherlock G."/>
            <person name="Sophianopoulou V."/>
            <person name="Squina F.M."/>
            <person name="Sun H."/>
            <person name="Susca A."/>
            <person name="Todd R.B."/>
            <person name="Tsang A."/>
            <person name="Unkles S.E."/>
            <person name="van de Wiele N."/>
            <person name="van Rossen-Uffink D."/>
            <person name="Oliveira J.V."/>
            <person name="Vesth T.C."/>
            <person name="Visser J."/>
            <person name="Yu J.-H."/>
            <person name="Zhou M."/>
            <person name="Andersen M.R."/>
            <person name="Archer D.B."/>
            <person name="Baker S.E."/>
            <person name="Benoit I."/>
            <person name="Brakhage A.A."/>
            <person name="Braus G.H."/>
            <person name="Fischer R."/>
            <person name="Frisvad J.C."/>
            <person name="Goldman G.H."/>
            <person name="Houbraken J."/>
            <person name="Oakley B."/>
            <person name="Pocsi I."/>
            <person name="Scazzocchio C."/>
            <person name="Seiboth B."/>
            <person name="vanKuyk P.A."/>
            <person name="Wortman J."/>
            <person name="Dyer P.S."/>
            <person name="Grigoriev I.V."/>
        </authorList>
    </citation>
    <scope>NUCLEOTIDE SEQUENCE [LARGE SCALE GENOMIC DNA]</scope>
    <source>
        <strain evidence="2">CBS 101740 / IMI 381727 / IBT 21946</strain>
    </source>
</reference>
<dbReference type="EMBL" id="KV878681">
    <property type="protein sequence ID" value="OJJ75263.1"/>
    <property type="molecule type" value="Genomic_DNA"/>
</dbReference>
<dbReference type="VEuPathDB" id="FungiDB:ASPBRDRAFT_40536"/>
<dbReference type="AlphaFoldDB" id="A0A1L9UU32"/>
<sequence length="62" mass="7103">MPVSIPFVKSHVLQHLHAGQSLQEQKYLPSGYGREQSMAISKLPPSHHHLIPSCEQHHEWDL</sequence>
<name>A0A1L9UU32_ASPBC</name>
<evidence type="ECO:0000313" key="2">
    <source>
        <dbReference type="Proteomes" id="UP000184499"/>
    </source>
</evidence>
<accession>A0A1L9UU32</accession>
<organism evidence="1 2">
    <name type="scientific">Aspergillus brasiliensis (strain CBS 101740 / IMI 381727 / IBT 21946)</name>
    <dbReference type="NCBI Taxonomy" id="767769"/>
    <lineage>
        <taxon>Eukaryota</taxon>
        <taxon>Fungi</taxon>
        <taxon>Dikarya</taxon>
        <taxon>Ascomycota</taxon>
        <taxon>Pezizomycotina</taxon>
        <taxon>Eurotiomycetes</taxon>
        <taxon>Eurotiomycetidae</taxon>
        <taxon>Eurotiales</taxon>
        <taxon>Aspergillaceae</taxon>
        <taxon>Aspergillus</taxon>
        <taxon>Aspergillus subgen. Circumdati</taxon>
    </lineage>
</organism>
<protein>
    <submittedName>
        <fullName evidence="1">Uncharacterized protein</fullName>
    </submittedName>
</protein>
<dbReference type="RefSeq" id="XP_067482511.1">
    <property type="nucleotide sequence ID" value="XM_067624374.1"/>
</dbReference>
<evidence type="ECO:0000313" key="1">
    <source>
        <dbReference type="EMBL" id="OJJ75263.1"/>
    </source>
</evidence>
<proteinExistence type="predicted"/>